<evidence type="ECO:0000313" key="10">
    <source>
        <dbReference type="EMBL" id="KAK9510916.1"/>
    </source>
</evidence>
<feature type="domain" description="IF140/IFT172/WDR19 TPR" evidence="9">
    <location>
        <begin position="743"/>
        <end position="1222"/>
    </location>
</feature>
<dbReference type="PANTHER" id="PTHR15722">
    <property type="entry name" value="IFT140/172-RELATED"/>
    <property type="match status" value="1"/>
</dbReference>
<dbReference type="InterPro" id="IPR011990">
    <property type="entry name" value="TPR-like_helical_dom_sf"/>
</dbReference>
<evidence type="ECO:0000259" key="8">
    <source>
        <dbReference type="Pfam" id="PF24760"/>
    </source>
</evidence>
<dbReference type="InterPro" id="IPR056156">
    <property type="entry name" value="TPR_IF140_C"/>
</dbReference>
<evidence type="ECO:0000256" key="2">
    <source>
        <dbReference type="ARBA" id="ARBA00022574"/>
    </source>
</evidence>
<dbReference type="Pfam" id="PF24762">
    <property type="entry name" value="TPR_IF140-IFT172"/>
    <property type="match status" value="1"/>
</dbReference>
<name>A0AAW1DJA1_9HEMI</name>
<dbReference type="Gene3D" id="1.25.40.470">
    <property type="match status" value="2"/>
</dbReference>
<keyword evidence="3" id="KW-0677">Repeat</keyword>
<evidence type="ECO:0000256" key="4">
    <source>
        <dbReference type="ARBA" id="ARBA00023069"/>
    </source>
</evidence>
<dbReference type="InterPro" id="IPR056154">
    <property type="entry name" value="Beta-prop_IFT140_1st"/>
</dbReference>
<dbReference type="PANTHER" id="PTHR15722:SF7">
    <property type="entry name" value="INTRAFLAGELLAR TRANSPORT PROTEIN 140 HOMOLOG"/>
    <property type="match status" value="1"/>
</dbReference>
<evidence type="ECO:0000313" key="11">
    <source>
        <dbReference type="Proteomes" id="UP001461498"/>
    </source>
</evidence>
<dbReference type="GO" id="GO:0036064">
    <property type="term" value="C:ciliary basal body"/>
    <property type="evidence" value="ECO:0007669"/>
    <property type="project" value="TreeGrafter"/>
</dbReference>
<dbReference type="InterPro" id="IPR015943">
    <property type="entry name" value="WD40/YVTN_repeat-like_dom_sf"/>
</dbReference>
<dbReference type="FunFam" id="1.25.40.470:FF:000015">
    <property type="entry name" value="Intraflagellar transport particle protein 140"/>
    <property type="match status" value="1"/>
</dbReference>
<dbReference type="Gene3D" id="2.130.10.10">
    <property type="entry name" value="YVTN repeat-like/Quinoprotein amine dehydrogenase"/>
    <property type="match status" value="2"/>
</dbReference>
<dbReference type="Pfam" id="PF23385">
    <property type="entry name" value="Beta-prop_IFT140_2nd"/>
    <property type="match status" value="1"/>
</dbReference>
<reference evidence="10 11" key="1">
    <citation type="submission" date="2022-12" db="EMBL/GenBank/DDBJ databases">
        <title>Chromosome-level genome assembly of true bugs.</title>
        <authorList>
            <person name="Ma L."/>
            <person name="Li H."/>
        </authorList>
    </citation>
    <scope>NUCLEOTIDE SEQUENCE [LARGE SCALE GENOMIC DNA]</scope>
    <source>
        <strain evidence="10">Lab_2022b</strain>
    </source>
</reference>
<evidence type="ECO:0000256" key="5">
    <source>
        <dbReference type="ARBA" id="ARBA00023273"/>
    </source>
</evidence>
<keyword evidence="5" id="KW-0966">Cell projection</keyword>
<evidence type="ECO:0000256" key="3">
    <source>
        <dbReference type="ARBA" id="ARBA00022737"/>
    </source>
</evidence>
<evidence type="ECO:0000256" key="1">
    <source>
        <dbReference type="ARBA" id="ARBA00004138"/>
    </source>
</evidence>
<keyword evidence="2" id="KW-0853">WD repeat</keyword>
<dbReference type="Proteomes" id="UP001461498">
    <property type="component" value="Unassembled WGS sequence"/>
</dbReference>
<dbReference type="Pfam" id="PF23383">
    <property type="entry name" value="Beta-prop_IFT140_1st"/>
    <property type="match status" value="1"/>
</dbReference>
<feature type="domain" description="IF140 C-terminal TPR" evidence="8">
    <location>
        <begin position="1231"/>
        <end position="1350"/>
    </location>
</feature>
<dbReference type="GO" id="GO:0005930">
    <property type="term" value="C:axoneme"/>
    <property type="evidence" value="ECO:0007669"/>
    <property type="project" value="TreeGrafter"/>
</dbReference>
<proteinExistence type="predicted"/>
<gene>
    <name evidence="10" type="ORF">O3M35_005592</name>
</gene>
<comment type="subcellular location">
    <subcellularLocation>
        <location evidence="1">Cell projection</location>
        <location evidence="1">Cilium</location>
    </subcellularLocation>
</comment>
<feature type="domain" description="IFT140 second beta-propeller" evidence="7">
    <location>
        <begin position="413"/>
        <end position="702"/>
    </location>
</feature>
<dbReference type="EMBL" id="JAPXFL010000002">
    <property type="protein sequence ID" value="KAK9510916.1"/>
    <property type="molecule type" value="Genomic_DNA"/>
</dbReference>
<dbReference type="GO" id="GO:0030991">
    <property type="term" value="C:intraciliary transport particle A"/>
    <property type="evidence" value="ECO:0007669"/>
    <property type="project" value="TreeGrafter"/>
</dbReference>
<dbReference type="GO" id="GO:0035721">
    <property type="term" value="P:intraciliary retrograde transport"/>
    <property type="evidence" value="ECO:0007669"/>
    <property type="project" value="TreeGrafter"/>
</dbReference>
<dbReference type="InterPro" id="IPR056155">
    <property type="entry name" value="Beta-prop_IFT140_2nd"/>
</dbReference>
<protein>
    <submittedName>
        <fullName evidence="10">Uncharacterized protein</fullName>
    </submittedName>
</protein>
<dbReference type="InterPro" id="IPR036322">
    <property type="entry name" value="WD40_repeat_dom_sf"/>
</dbReference>
<accession>A0AAW1DJA1</accession>
<evidence type="ECO:0000259" key="7">
    <source>
        <dbReference type="Pfam" id="PF23385"/>
    </source>
</evidence>
<dbReference type="Pfam" id="PF24760">
    <property type="entry name" value="TPR_IF140_C"/>
    <property type="match status" value="1"/>
</dbReference>
<organism evidence="10 11">
    <name type="scientific">Rhynocoris fuscipes</name>
    <dbReference type="NCBI Taxonomy" id="488301"/>
    <lineage>
        <taxon>Eukaryota</taxon>
        <taxon>Metazoa</taxon>
        <taxon>Ecdysozoa</taxon>
        <taxon>Arthropoda</taxon>
        <taxon>Hexapoda</taxon>
        <taxon>Insecta</taxon>
        <taxon>Pterygota</taxon>
        <taxon>Neoptera</taxon>
        <taxon>Paraneoptera</taxon>
        <taxon>Hemiptera</taxon>
        <taxon>Heteroptera</taxon>
        <taxon>Panheteroptera</taxon>
        <taxon>Cimicomorpha</taxon>
        <taxon>Reduviidae</taxon>
        <taxon>Harpactorinae</taxon>
        <taxon>Harpactorini</taxon>
        <taxon>Rhynocoris</taxon>
    </lineage>
</organism>
<comment type="caution">
    <text evidence="10">The sequence shown here is derived from an EMBL/GenBank/DDBJ whole genome shotgun (WGS) entry which is preliminary data.</text>
</comment>
<dbReference type="SUPFAM" id="SSF50978">
    <property type="entry name" value="WD40 repeat-like"/>
    <property type="match status" value="1"/>
</dbReference>
<feature type="domain" description="IFT140 first beta-propeller" evidence="6">
    <location>
        <begin position="3"/>
        <end position="404"/>
    </location>
</feature>
<sequence length="1395" mass="156012">MTLYFDYHVNIGEVPLSTTFTAIEWHQQHPLLAVAVFNPERGGAVYICDELGERIRDIEASTNPTYQATILSWHPHRRTLVLGWQSGEVKVWNGDNDYTLVHGTNHAALTIGVWSQQGSKFVTVDTEGKVSGWRLDARGHLSTLFEVKPSDGIPVSVEMRIAKRSSGGVDLAGLAKRAVAGDESALDMFSAWRPKTAGRRTAVQLDQTAFFFGTNEGSVYHVSESGNMRTVLNQLGLILKLMHHEKDDYLLVVVENLNMNYYSIDATGDLKEVTKVKLSGTATNYCPLTWVGAGILACAVGDVTIRMWEPLEGDSYSLVIPRSDLPLSVQKENITSITFSSNKGLLCGCTNIGSVVIWKVNGKGYDAWTQVASTKVKQGIKEAAWGISHLALNTGSTVYVLREHSLSAAYHHKASVVQTSASQMLITVGDESTELNTDLQVSGIALYDETVAVWSGKVMAVYNLIPLSSINVIGSFSCECVTAGIWDQSIVVLTVSGKIEILTLQGTIKQYVEIDGQPITLSLSGHFMTVSTITGVLQVWDLSRREAKPHSKLKDLMEAINDFGEVMNAVCNSNGTKVAFTAASSSLTPMPSVFIWSIDEDTIYSHHFNQSNEPIRFVVSMYWDSEEPRLLVCEARRPTMQNRRYSGSTMTRNSINPSPTTVLVSFLAVPDHGILLRNSMPMDEDFISLLNIDLPYFIIVKKSAQKQRVVADKILMKDFDGLEDCDVSTKNAVINFSFSLTVGDVDQAFKSIRNIKSKPVWSSLARMCVKTRRLDVAKICLGHMGHTRGVAALNDAEKEPEIEARVAALALQLGMVSEAEELYEECGRYDLLNKVYQRSDQWDRAVEIAQKFDRIHLRNTYHNYGRYLESEGDTEAAAHMYLRAETHRHQVPRMLLDNTPALEKYINNSKDPVLLKWWAQYIEMRGDIRTAMRYYEEAGDQMSLVRVMCHLGDTERAARLAEDSGDKAAAYYMARRFEEAGRLPEAVHFFTLATAYTNAIRLCKEQGLDDQLWPLALQAGPREQTEAAKFLESSNPEKAVVLYQRAGMYHKALDLAFRINHYDAVESIASDLKSDDDADLLVKCADYFIEQHHFEKAVHLLAIAKQYESAIKLCWEHNVLLNEDLAEKLSPDAGHENRISLLETLADCALAQANYHLATKKYTQAGNKMKAMRALLKSGDTEKIIFFANVSKQKEMYVMAANYLQSLDWRVKPELLKTIISFYTKGRAPHLLANFYIACAQVEVDDYRNYTKALGALNEAAKSLAGPAGDQYSNLKEIINRKTALVNKFLDATRQFERGDTASGMETCQTLLNLSLENELVRRGDVYALMIENTVRQNDLVTAKSLLQQFRKSEPNDNLEFYLTKEILSRLGIETEVMSIRESPDPDDEVIDETV</sequence>
<evidence type="ECO:0000259" key="6">
    <source>
        <dbReference type="Pfam" id="PF23383"/>
    </source>
</evidence>
<dbReference type="SUPFAM" id="SSF101908">
    <property type="entry name" value="Putative isomerase YbhE"/>
    <property type="match status" value="1"/>
</dbReference>
<dbReference type="SUPFAM" id="SSF48452">
    <property type="entry name" value="TPR-like"/>
    <property type="match status" value="1"/>
</dbReference>
<dbReference type="InterPro" id="IPR056168">
    <property type="entry name" value="TPR_IF140/IFT172/WDR19"/>
</dbReference>
<keyword evidence="4" id="KW-0969">Cilium</keyword>
<evidence type="ECO:0000259" key="9">
    <source>
        <dbReference type="Pfam" id="PF24762"/>
    </source>
</evidence>
<keyword evidence="11" id="KW-1185">Reference proteome</keyword>